<dbReference type="SUPFAM" id="SSF51905">
    <property type="entry name" value="FAD/NAD(P)-binding domain"/>
    <property type="match status" value="1"/>
</dbReference>
<keyword evidence="11" id="KW-1185">Reference proteome</keyword>
<keyword evidence="6" id="KW-0520">NAD</keyword>
<keyword evidence="8" id="KW-0812">Transmembrane</keyword>
<feature type="domain" description="FAD/NAD(P)-binding" evidence="9">
    <location>
        <begin position="89"/>
        <end position="405"/>
    </location>
</feature>
<sequence length="491" mass="53553">MQFMAASGFCLHRLLRPSWVGGGMAGSGGFLLGRFRTAGRKSGYRRHARFSRVPDFRVMRVTQQILSERAMLPVPCLDRTPRPNTGQRRVVIIGGGFGGLACARALAGADVHVTLVDRRNHHLFQPLLYQVSTAALSPADIAAPIRHVLAEARNVDVVLAEVSGIDKARRQVQLTDGGYIPFDQLVIATGSAYNYFAHSEWAAHATAPKTITDARTIRARLLRAFEEAESCAEPMRRAALLTVVIVGGGPTGVEMAGTVAELARYTLRGDFRRIDPTQARVILVEAGPKLLGAFPPTLSAYAERALQRLGVEVRLNTTVQQIDAEGAQLGDQRIEAANVIWGAGVRAAAGADWLGGTDDRAGRLPVDASMAVAGQEGIYALGDVSLFTQDGKPLPALAQVAEQQGRHLGRALRKVGAPEPFRYKTKGDTAVIGRHAAVYTFGRFNLTGRIAWLLWAFVHVYLLIGFQRRTLVMVQWVWRYFTFERGARLID</sequence>
<feature type="transmembrane region" description="Helical" evidence="8">
    <location>
        <begin position="450"/>
        <end position="466"/>
    </location>
</feature>
<evidence type="ECO:0000259" key="9">
    <source>
        <dbReference type="Pfam" id="PF07992"/>
    </source>
</evidence>
<evidence type="ECO:0000256" key="8">
    <source>
        <dbReference type="SAM" id="Phobius"/>
    </source>
</evidence>
<reference evidence="10 11" key="1">
    <citation type="journal article" date="2014" name="PLoS ONE">
        <title>Genome Information of Methylobacterium oryzae, a Plant-Probiotic Methylotroph in the Phyllosphere.</title>
        <authorList>
            <person name="Kwak M.J."/>
            <person name="Jeong H."/>
            <person name="Madhaiyan M."/>
            <person name="Lee Y."/>
            <person name="Sa T.M."/>
            <person name="Oh T.K."/>
            <person name="Kim J.F."/>
        </authorList>
    </citation>
    <scope>NUCLEOTIDE SEQUENCE [LARGE SCALE GENOMIC DNA]</scope>
    <source>
        <strain evidence="10 11">CBMB20</strain>
    </source>
</reference>
<keyword evidence="3" id="KW-0285">Flavoprotein</keyword>
<dbReference type="GO" id="GO:0050136">
    <property type="term" value="F:NADH dehydrogenase (quinone) (non-electrogenic) activity"/>
    <property type="evidence" value="ECO:0007669"/>
    <property type="project" value="UniProtKB-EC"/>
</dbReference>
<keyword evidence="5 10" id="KW-0560">Oxidoreductase</keyword>
<dbReference type="EC" id="1.6.5.9" evidence="2"/>
<dbReference type="InterPro" id="IPR036188">
    <property type="entry name" value="FAD/NAD-bd_sf"/>
</dbReference>
<organism evidence="10 11">
    <name type="scientific">Methylobacterium oryzae CBMB20</name>
    <dbReference type="NCBI Taxonomy" id="693986"/>
    <lineage>
        <taxon>Bacteria</taxon>
        <taxon>Pseudomonadati</taxon>
        <taxon>Pseudomonadota</taxon>
        <taxon>Alphaproteobacteria</taxon>
        <taxon>Hyphomicrobiales</taxon>
        <taxon>Methylobacteriaceae</taxon>
        <taxon>Methylobacterium</taxon>
    </lineage>
</organism>
<dbReference type="KEGG" id="mor:MOC_3574"/>
<dbReference type="PANTHER" id="PTHR43706">
    <property type="entry name" value="NADH DEHYDROGENASE"/>
    <property type="match status" value="1"/>
</dbReference>
<evidence type="ECO:0000313" key="10">
    <source>
        <dbReference type="EMBL" id="AIQ91329.1"/>
    </source>
</evidence>
<evidence type="ECO:0000256" key="2">
    <source>
        <dbReference type="ARBA" id="ARBA00012637"/>
    </source>
</evidence>
<dbReference type="Pfam" id="PF07992">
    <property type="entry name" value="Pyr_redox_2"/>
    <property type="match status" value="1"/>
</dbReference>
<dbReference type="InterPro" id="IPR023753">
    <property type="entry name" value="FAD/NAD-binding_dom"/>
</dbReference>
<comment type="similarity">
    <text evidence="1">Belongs to the NADH dehydrogenase family.</text>
</comment>
<evidence type="ECO:0000256" key="5">
    <source>
        <dbReference type="ARBA" id="ARBA00023002"/>
    </source>
</evidence>
<dbReference type="PRINTS" id="PR00411">
    <property type="entry name" value="PNDRDTASEI"/>
</dbReference>
<gene>
    <name evidence="10" type="ORF">MOC_3574</name>
</gene>
<comment type="catalytic activity">
    <reaction evidence="7">
        <text>a quinone + NADH + H(+) = a quinol + NAD(+)</text>
        <dbReference type="Rhea" id="RHEA:46160"/>
        <dbReference type="ChEBI" id="CHEBI:15378"/>
        <dbReference type="ChEBI" id="CHEBI:24646"/>
        <dbReference type="ChEBI" id="CHEBI:57540"/>
        <dbReference type="ChEBI" id="CHEBI:57945"/>
        <dbReference type="ChEBI" id="CHEBI:132124"/>
        <dbReference type="EC" id="1.6.5.9"/>
    </reaction>
</comment>
<dbReference type="Proteomes" id="UP000029492">
    <property type="component" value="Chromosome"/>
</dbReference>
<dbReference type="eggNOG" id="COG1252">
    <property type="taxonomic scope" value="Bacteria"/>
</dbReference>
<keyword evidence="8" id="KW-1133">Transmembrane helix</keyword>
<dbReference type="Gene3D" id="3.50.50.100">
    <property type="match status" value="1"/>
</dbReference>
<keyword evidence="4" id="KW-0274">FAD</keyword>
<dbReference type="InterPro" id="IPR045024">
    <property type="entry name" value="NDH-2"/>
</dbReference>
<accession>A0A089Q9S1</accession>
<evidence type="ECO:0000313" key="11">
    <source>
        <dbReference type="Proteomes" id="UP000029492"/>
    </source>
</evidence>
<dbReference type="PANTHER" id="PTHR43706:SF47">
    <property type="entry name" value="EXTERNAL NADH-UBIQUINONE OXIDOREDUCTASE 1, MITOCHONDRIAL-RELATED"/>
    <property type="match status" value="1"/>
</dbReference>
<protein>
    <recommendedName>
        <fullName evidence="2">NADH:ubiquinone reductase (non-electrogenic)</fullName>
        <ecNumber evidence="2">1.6.5.9</ecNumber>
    </recommendedName>
</protein>
<dbReference type="EMBL" id="CP003811">
    <property type="protein sequence ID" value="AIQ91329.1"/>
    <property type="molecule type" value="Genomic_DNA"/>
</dbReference>
<evidence type="ECO:0000256" key="6">
    <source>
        <dbReference type="ARBA" id="ARBA00023027"/>
    </source>
</evidence>
<name>A0A089Q9S1_9HYPH</name>
<evidence type="ECO:0000256" key="3">
    <source>
        <dbReference type="ARBA" id="ARBA00022630"/>
    </source>
</evidence>
<evidence type="ECO:0000256" key="1">
    <source>
        <dbReference type="ARBA" id="ARBA00005272"/>
    </source>
</evidence>
<evidence type="ECO:0000256" key="7">
    <source>
        <dbReference type="ARBA" id="ARBA00047599"/>
    </source>
</evidence>
<dbReference type="AlphaFoldDB" id="A0A089Q9S1"/>
<dbReference type="HOGENOM" id="CLU_021377_7_1_5"/>
<evidence type="ECO:0000256" key="4">
    <source>
        <dbReference type="ARBA" id="ARBA00022827"/>
    </source>
</evidence>
<dbReference type="PRINTS" id="PR00368">
    <property type="entry name" value="FADPNR"/>
</dbReference>
<dbReference type="STRING" id="693986.MOC_3574"/>
<proteinExistence type="inferred from homology"/>
<keyword evidence="8" id="KW-0472">Membrane</keyword>